<organism evidence="1">
    <name type="scientific">Medicago truncatula</name>
    <name type="common">Barrel medic</name>
    <name type="synonym">Medicago tribuloides</name>
    <dbReference type="NCBI Taxonomy" id="3880"/>
    <lineage>
        <taxon>Eukaryota</taxon>
        <taxon>Viridiplantae</taxon>
        <taxon>Streptophyta</taxon>
        <taxon>Embryophyta</taxon>
        <taxon>Tracheophyta</taxon>
        <taxon>Spermatophyta</taxon>
        <taxon>Magnoliopsida</taxon>
        <taxon>eudicotyledons</taxon>
        <taxon>Gunneridae</taxon>
        <taxon>Pentapetalae</taxon>
        <taxon>rosids</taxon>
        <taxon>fabids</taxon>
        <taxon>Fabales</taxon>
        <taxon>Fabaceae</taxon>
        <taxon>Papilionoideae</taxon>
        <taxon>50 kb inversion clade</taxon>
        <taxon>NPAAA clade</taxon>
        <taxon>Hologalegina</taxon>
        <taxon>IRL clade</taxon>
        <taxon>Trifolieae</taxon>
        <taxon>Medicago</taxon>
    </lineage>
</organism>
<dbReference type="EMBL" id="PSQE01000006">
    <property type="protein sequence ID" value="RHN50261.1"/>
    <property type="molecule type" value="Genomic_DNA"/>
</dbReference>
<protein>
    <submittedName>
        <fullName evidence="1">Uncharacterized protein</fullName>
    </submittedName>
</protein>
<dbReference type="AlphaFoldDB" id="A0A396HCH1"/>
<sequence length="86" mass="10209">MYQHFFCLSHYICDIIIPIFRELYYIIIIVSNCTHSYTVNLYIAALQECSRNCHSNAVVETSKTVKLQLQIAIYNYNIIYSIWSYL</sequence>
<proteinExistence type="predicted"/>
<evidence type="ECO:0000313" key="1">
    <source>
        <dbReference type="EMBL" id="RHN50261.1"/>
    </source>
</evidence>
<reference evidence="1" key="1">
    <citation type="journal article" date="2018" name="Nat. Plants">
        <title>Whole-genome landscape of Medicago truncatula symbiotic genes.</title>
        <authorList>
            <person name="Pecrix Y."/>
            <person name="Gamas P."/>
            <person name="Carrere S."/>
        </authorList>
    </citation>
    <scope>NUCLEOTIDE SEQUENCE</scope>
    <source>
        <tissue evidence="1">Leaves</tissue>
    </source>
</reference>
<dbReference type="Proteomes" id="UP000265566">
    <property type="component" value="Chromosome 6"/>
</dbReference>
<dbReference type="Gramene" id="rna34531">
    <property type="protein sequence ID" value="RHN50261.1"/>
    <property type="gene ID" value="gene34531"/>
</dbReference>
<name>A0A396HCH1_MEDTR</name>
<comment type="caution">
    <text evidence="1">The sequence shown here is derived from an EMBL/GenBank/DDBJ whole genome shotgun (WGS) entry which is preliminary data.</text>
</comment>
<accession>A0A396HCH1</accession>
<gene>
    <name evidence="1" type="ORF">MtrunA17_Chr6g0455541</name>
</gene>